<dbReference type="Proteomes" id="UP000008021">
    <property type="component" value="Chromosome 7"/>
</dbReference>
<dbReference type="Gramene" id="OMERI07G22900.1">
    <property type="protein sequence ID" value="OMERI07G22900.1"/>
    <property type="gene ID" value="OMERI07G22900"/>
</dbReference>
<reference evidence="3" key="2">
    <citation type="submission" date="2018-05" db="EMBL/GenBank/DDBJ databases">
        <title>OmerRS3 (Oryza meridionalis Reference Sequence Version 3).</title>
        <authorList>
            <person name="Zhang J."/>
            <person name="Kudrna D."/>
            <person name="Lee S."/>
            <person name="Talag J."/>
            <person name="Welchert J."/>
            <person name="Wing R.A."/>
        </authorList>
    </citation>
    <scope>NUCLEOTIDE SEQUENCE [LARGE SCALE GENOMIC DNA]</scope>
    <source>
        <strain evidence="3">cv. OR44</strain>
    </source>
</reference>
<dbReference type="InterPro" id="IPR002489">
    <property type="entry name" value="Glu_synth_asu_C"/>
</dbReference>
<evidence type="ECO:0000259" key="2">
    <source>
        <dbReference type="Pfam" id="PF01493"/>
    </source>
</evidence>
<protein>
    <recommendedName>
        <fullName evidence="2">Glutamate synthase alpha subunit C-terminal domain-containing protein</fullName>
    </recommendedName>
</protein>
<dbReference type="InterPro" id="IPR036485">
    <property type="entry name" value="Glu_synth_asu_C_sf"/>
</dbReference>
<dbReference type="GO" id="GO:0016491">
    <property type="term" value="F:oxidoreductase activity"/>
    <property type="evidence" value="ECO:0007669"/>
    <property type="project" value="InterPro"/>
</dbReference>
<name>A0A0E0EG63_9ORYZ</name>
<dbReference type="AlphaFoldDB" id="A0A0E0EG63"/>
<keyword evidence="4" id="KW-1185">Reference proteome</keyword>
<dbReference type="Pfam" id="PF01493">
    <property type="entry name" value="GXGXG"/>
    <property type="match status" value="1"/>
</dbReference>
<feature type="domain" description="Glutamate synthase alpha subunit C-terminal" evidence="2">
    <location>
        <begin position="182"/>
        <end position="223"/>
    </location>
</feature>
<accession>A0A0E0EG63</accession>
<reference evidence="3" key="1">
    <citation type="submission" date="2015-04" db="UniProtKB">
        <authorList>
            <consortium name="EnsemblPlants"/>
        </authorList>
    </citation>
    <scope>IDENTIFICATION</scope>
</reference>
<feature type="region of interest" description="Disordered" evidence="1">
    <location>
        <begin position="1"/>
        <end position="54"/>
    </location>
</feature>
<proteinExistence type="predicted"/>
<evidence type="ECO:0000313" key="3">
    <source>
        <dbReference type="EnsemblPlants" id="OMERI07G22900.1"/>
    </source>
</evidence>
<feature type="compositionally biased region" description="Basic and acidic residues" evidence="1">
    <location>
        <begin position="45"/>
        <end position="54"/>
    </location>
</feature>
<organism evidence="3">
    <name type="scientific">Oryza meridionalis</name>
    <dbReference type="NCBI Taxonomy" id="40149"/>
    <lineage>
        <taxon>Eukaryota</taxon>
        <taxon>Viridiplantae</taxon>
        <taxon>Streptophyta</taxon>
        <taxon>Embryophyta</taxon>
        <taxon>Tracheophyta</taxon>
        <taxon>Spermatophyta</taxon>
        <taxon>Magnoliopsida</taxon>
        <taxon>Liliopsida</taxon>
        <taxon>Poales</taxon>
        <taxon>Poaceae</taxon>
        <taxon>BOP clade</taxon>
        <taxon>Oryzoideae</taxon>
        <taxon>Oryzeae</taxon>
        <taxon>Oryzinae</taxon>
        <taxon>Oryza</taxon>
    </lineage>
</organism>
<dbReference type="STRING" id="40149.A0A0E0EG63"/>
<sequence length="231" mass="25295">MEGREAVRFPRRRRSAGWEGGQHAHTRRGGCLDVRASGGVGPGGSERRDEPGERDGVLRARSKWAQGLFWWGPVVQRGYRYRCEVCVCPVQSKSEVTRRRRRRRQFGEPADAAWVCSNWEAPAAGAGAAGGAAEVAVRHHRALPTGAPTKDSGLLSAWELEQDSIKGSHSTVSCMAQISDVIENEEGQSFGCFLTPGILCKLREANDYVGKGMGGGEMVVAPVDFELFYRY</sequence>
<evidence type="ECO:0000256" key="1">
    <source>
        <dbReference type="SAM" id="MobiDB-lite"/>
    </source>
</evidence>
<dbReference type="Gene3D" id="2.160.20.60">
    <property type="entry name" value="Glutamate synthase, alpha subunit, C-terminal domain"/>
    <property type="match status" value="1"/>
</dbReference>
<evidence type="ECO:0000313" key="4">
    <source>
        <dbReference type="Proteomes" id="UP000008021"/>
    </source>
</evidence>
<dbReference type="EnsemblPlants" id="OMERI07G22900.1">
    <property type="protein sequence ID" value="OMERI07G22900.1"/>
    <property type="gene ID" value="OMERI07G22900"/>
</dbReference>
<dbReference type="SUPFAM" id="SSF69336">
    <property type="entry name" value="Alpha subunit of glutamate synthase, C-terminal domain"/>
    <property type="match status" value="1"/>
</dbReference>